<dbReference type="InterPro" id="IPR040008">
    <property type="entry name" value="Ribosomal_mL46"/>
</dbReference>
<name>A0A7R9F8M4_9NEOP</name>
<dbReference type="GO" id="GO:0003735">
    <property type="term" value="F:structural constituent of ribosome"/>
    <property type="evidence" value="ECO:0007669"/>
    <property type="project" value="InterPro"/>
</dbReference>
<accession>A0A7R9F8M4</accession>
<dbReference type="PANTHER" id="PTHR13124">
    <property type="entry name" value="39S RIBOSOMAL PROTEIN L46, MITOCHONDRIAL PRECURSOR-RELATED"/>
    <property type="match status" value="1"/>
</dbReference>
<dbReference type="EMBL" id="OD570890">
    <property type="protein sequence ID" value="CAD7448975.1"/>
    <property type="molecule type" value="Genomic_DNA"/>
</dbReference>
<sequence length="213" mass="25085">MEQAKQTAQDFEDLCQDELNKFTFSPRVYDTGEHDHHSILRKLDANLVLLVHQKLGKDFVWVLPQGLRSEGETLHQTAERVLKEHCGDQLNVRENHERNFMVYYNPVELPHSRENHERNFTVDYNPVELPHSRENHERNFMVDYNPVELPHSRENHERNLMVDYNPVKLPHSRENHERNFMVDYNPVELLANTLVVLSSTAEDGEIEVRISVG</sequence>
<dbReference type="Gene3D" id="3.90.79.10">
    <property type="entry name" value="Nucleoside Triphosphate Pyrophosphohydrolase"/>
    <property type="match status" value="1"/>
</dbReference>
<dbReference type="InterPro" id="IPR015797">
    <property type="entry name" value="NUDIX_hydrolase-like_dom_sf"/>
</dbReference>
<reference evidence="1" key="1">
    <citation type="submission" date="2020-11" db="EMBL/GenBank/DDBJ databases">
        <authorList>
            <person name="Tran Van P."/>
        </authorList>
    </citation>
    <scope>NUCLEOTIDE SEQUENCE</scope>
</reference>
<dbReference type="GO" id="GO:0005762">
    <property type="term" value="C:mitochondrial large ribosomal subunit"/>
    <property type="evidence" value="ECO:0007669"/>
    <property type="project" value="TreeGrafter"/>
</dbReference>
<dbReference type="PANTHER" id="PTHR13124:SF12">
    <property type="entry name" value="LARGE RIBOSOMAL SUBUNIT PROTEIN ML46"/>
    <property type="match status" value="1"/>
</dbReference>
<dbReference type="AlphaFoldDB" id="A0A7R9F8M4"/>
<gene>
    <name evidence="1" type="ORF">TBIB3V08_LOCUS11255</name>
</gene>
<organism evidence="1">
    <name type="scientific">Timema bartmani</name>
    <dbReference type="NCBI Taxonomy" id="61472"/>
    <lineage>
        <taxon>Eukaryota</taxon>
        <taxon>Metazoa</taxon>
        <taxon>Ecdysozoa</taxon>
        <taxon>Arthropoda</taxon>
        <taxon>Hexapoda</taxon>
        <taxon>Insecta</taxon>
        <taxon>Pterygota</taxon>
        <taxon>Neoptera</taxon>
        <taxon>Polyneoptera</taxon>
        <taxon>Phasmatodea</taxon>
        <taxon>Timematodea</taxon>
        <taxon>Timematoidea</taxon>
        <taxon>Timematidae</taxon>
        <taxon>Timema</taxon>
    </lineage>
</organism>
<evidence type="ECO:0000313" key="1">
    <source>
        <dbReference type="EMBL" id="CAD7448975.1"/>
    </source>
</evidence>
<proteinExistence type="predicted"/>
<dbReference type="SUPFAM" id="SSF55811">
    <property type="entry name" value="Nudix"/>
    <property type="match status" value="1"/>
</dbReference>
<evidence type="ECO:0008006" key="2">
    <source>
        <dbReference type="Google" id="ProtNLM"/>
    </source>
</evidence>
<protein>
    <recommendedName>
        <fullName evidence="2">Nudix hydrolase domain-containing protein</fullName>
    </recommendedName>
</protein>